<comment type="caution">
    <text evidence="1">The sequence shown here is derived from an EMBL/GenBank/DDBJ whole genome shotgun (WGS) entry which is preliminary data.</text>
</comment>
<name>A0A559M156_9HELO</name>
<sequence length="70" mass="8254">MPSLNNRNIRVRLKKSTTPIYRGAKYKIAFTPKKLEIIYLSKKCHDYSLVYIINKRLTIELIITIEKEGN</sequence>
<protein>
    <submittedName>
        <fullName evidence="1">Uncharacterized protein</fullName>
    </submittedName>
</protein>
<gene>
    <name evidence="1" type="ORF">LAWI1_G008085</name>
</gene>
<dbReference type="AlphaFoldDB" id="A0A559M156"/>
<reference evidence="1 2" key="1">
    <citation type="submission" date="2018-05" db="EMBL/GenBank/DDBJ databases">
        <title>Genome sequencing and assembly of the regulated plant pathogen Lachnellula willkommii and related sister species for the development of diagnostic species identification markers.</title>
        <authorList>
            <person name="Giroux E."/>
            <person name="Bilodeau G."/>
        </authorList>
    </citation>
    <scope>NUCLEOTIDE SEQUENCE [LARGE SCALE GENOMIC DNA]</scope>
    <source>
        <strain evidence="1 2">CBS 172.35</strain>
    </source>
</reference>
<dbReference type="EMBL" id="QGML01003187">
    <property type="protein sequence ID" value="TVY86696.1"/>
    <property type="molecule type" value="Genomic_DNA"/>
</dbReference>
<evidence type="ECO:0000313" key="2">
    <source>
        <dbReference type="Proteomes" id="UP000315522"/>
    </source>
</evidence>
<keyword evidence="2" id="KW-1185">Reference proteome</keyword>
<organism evidence="1 2">
    <name type="scientific">Lachnellula willkommii</name>
    <dbReference type="NCBI Taxonomy" id="215461"/>
    <lineage>
        <taxon>Eukaryota</taxon>
        <taxon>Fungi</taxon>
        <taxon>Dikarya</taxon>
        <taxon>Ascomycota</taxon>
        <taxon>Pezizomycotina</taxon>
        <taxon>Leotiomycetes</taxon>
        <taxon>Helotiales</taxon>
        <taxon>Lachnaceae</taxon>
        <taxon>Lachnellula</taxon>
    </lineage>
</organism>
<dbReference type="Proteomes" id="UP000315522">
    <property type="component" value="Unassembled WGS sequence"/>
</dbReference>
<accession>A0A559M156</accession>
<proteinExistence type="predicted"/>
<evidence type="ECO:0000313" key="1">
    <source>
        <dbReference type="EMBL" id="TVY86696.1"/>
    </source>
</evidence>